<dbReference type="InterPro" id="IPR013783">
    <property type="entry name" value="Ig-like_fold"/>
</dbReference>
<feature type="region of interest" description="Disordered" evidence="4">
    <location>
        <begin position="39"/>
        <end position="108"/>
    </location>
</feature>
<dbReference type="Gene3D" id="3.30.70.330">
    <property type="match status" value="1"/>
</dbReference>
<feature type="compositionally biased region" description="Basic residues" evidence="4">
    <location>
        <begin position="670"/>
        <end position="687"/>
    </location>
</feature>
<dbReference type="GO" id="GO:0008270">
    <property type="term" value="F:zinc ion binding"/>
    <property type="evidence" value="ECO:0007669"/>
    <property type="project" value="UniProtKB-KW"/>
</dbReference>
<evidence type="ECO:0008006" key="9">
    <source>
        <dbReference type="Google" id="ProtNLM"/>
    </source>
</evidence>
<feature type="compositionally biased region" description="Basic residues" evidence="4">
    <location>
        <begin position="804"/>
        <end position="820"/>
    </location>
</feature>
<dbReference type="SUPFAM" id="SSF81296">
    <property type="entry name" value="E set domains"/>
    <property type="match status" value="1"/>
</dbReference>
<feature type="compositionally biased region" description="Basic and acidic residues" evidence="4">
    <location>
        <begin position="511"/>
        <end position="521"/>
    </location>
</feature>
<keyword evidence="2" id="KW-0694">RNA-binding</keyword>
<evidence type="ECO:0000256" key="4">
    <source>
        <dbReference type="SAM" id="MobiDB-lite"/>
    </source>
</evidence>
<feature type="compositionally biased region" description="Basic and acidic residues" evidence="4">
    <location>
        <begin position="821"/>
        <end position="845"/>
    </location>
</feature>
<reference evidence="7" key="1">
    <citation type="submission" date="2023-07" db="EMBL/GenBank/DDBJ databases">
        <title>A chromosome-level genome assembly of Lolium multiflorum.</title>
        <authorList>
            <person name="Chen Y."/>
            <person name="Copetti D."/>
            <person name="Kolliker R."/>
            <person name="Studer B."/>
        </authorList>
    </citation>
    <scope>NUCLEOTIDE SEQUENCE</scope>
    <source>
        <strain evidence="7">02402/16</strain>
        <tissue evidence="7">Leaf</tissue>
    </source>
</reference>
<dbReference type="AlphaFoldDB" id="A0AAD8R1Y7"/>
<dbReference type="SUPFAM" id="SSF54928">
    <property type="entry name" value="RNA-binding domain, RBD"/>
    <property type="match status" value="1"/>
</dbReference>
<dbReference type="SMART" id="SM00360">
    <property type="entry name" value="RRM"/>
    <property type="match status" value="1"/>
</dbReference>
<dbReference type="InterPro" id="IPR000571">
    <property type="entry name" value="Znf_CCCH"/>
</dbReference>
<protein>
    <recommendedName>
        <fullName evidence="9">RNA recognition motif (RRM)-containing protein</fullName>
    </recommendedName>
</protein>
<dbReference type="InterPro" id="IPR012677">
    <property type="entry name" value="Nucleotide-bd_a/b_plait_sf"/>
</dbReference>
<gene>
    <name evidence="7" type="ORF">QYE76_035607</name>
</gene>
<feature type="compositionally biased region" description="Basic and acidic residues" evidence="4">
    <location>
        <begin position="757"/>
        <end position="770"/>
    </location>
</feature>
<evidence type="ECO:0000313" key="8">
    <source>
        <dbReference type="Proteomes" id="UP001231189"/>
    </source>
</evidence>
<keyword evidence="3" id="KW-0479">Metal-binding</keyword>
<dbReference type="InterPro" id="IPR014756">
    <property type="entry name" value="Ig_E-set"/>
</dbReference>
<evidence type="ECO:0000259" key="5">
    <source>
        <dbReference type="PROSITE" id="PS50102"/>
    </source>
</evidence>
<sequence length="948" mass="102527">MAAPKPIWVRQAEEAKLKSEADTTAAAKAAFDATFRALSASAHADQPPQDLEPSSSSPAHPASFPALRAASANSDSDSDDDDRPRAPPGPVDPAKSSAAGPGIAGGSAAAPATFTVVGKDRDGRRVTSGGASVRVRVRPADNSDNSDLEGAVRDNADGSYVVTYVVPRRGNYMVHVDLDGAPIMGSPFPVFFSAASTAAASPYPTATTAFPTTSSAYPNMVNQTMPNMPNYAGSLTSGPFPSMIGLFPGSSTGSSGGVTLPGVGASLGEICREHINGKCTKGTDCRFSHPPQQLLMSVMAAQTSVSTLGHAPMAPSAAAMAAAQAIMAAQALQAHAAKMQADAKAAAQAPGPTEAEKAETLKRTVQISNLSPLLTVEHLKQMFGYVGKVVDCTIADSKHTAYVEYTKPEEATAALALGNVDVGGRPLNVEMAKSLPQKATLANSNLPLMMQQAVQLQQMQFQQALMMQTALAAQQTASRAATMKNATEAAAARAAEISRKLKAEGFGGETVEEKEAKEKSRSLSPPSRRSKSRSRSPIKYHRSRRDRSYSPPVRRSREHRSRSPSRSHHYSKYGSDRSYRDDRDKYSRSGRREGDRSRDHYSSSSRRNRSRSISPRYKKSSRADSRSPKRQREESLSPLKSRRSGRADSRSPRRHKGSKSSPTRDERSSRRSRHSRSRSQERKHRSSEKKDVKKSETQDDKKRSSRSSRGGKDERSVKDPVDDKNVDTSVVAHKRSSSVSEDEMLTSDNGNHKKPRHDAALEYDKRKNEDSIEDGAGMTGDKIVVDRKYREDESKHSTRDKSSRHLSSRSHRSSRRSGEKHHRDGTDQHELKRSEEGARAKKDSSSLDDPFSSDKKKVHKESSPDRKLNQSKAGSDSEGINHDTEVRLRNALLEKANLVIQEDLQFADETGVSSTDKCSADVPLPASVSNINGQHGPEGDGALGESAI</sequence>
<feature type="compositionally biased region" description="Basic and acidic residues" evidence="4">
    <location>
        <begin position="783"/>
        <end position="803"/>
    </location>
</feature>
<feature type="repeat" description="Filamin" evidence="1">
    <location>
        <begin position="88"/>
        <end position="192"/>
    </location>
</feature>
<feature type="compositionally biased region" description="Basic residues" evidence="4">
    <location>
        <begin position="554"/>
        <end position="571"/>
    </location>
</feature>
<dbReference type="Pfam" id="PF00076">
    <property type="entry name" value="RRM_1"/>
    <property type="match status" value="1"/>
</dbReference>
<evidence type="ECO:0000313" key="7">
    <source>
        <dbReference type="EMBL" id="KAK1611934.1"/>
    </source>
</evidence>
<dbReference type="GO" id="GO:0003723">
    <property type="term" value="F:RNA binding"/>
    <property type="evidence" value="ECO:0007669"/>
    <property type="project" value="UniProtKB-UniRule"/>
</dbReference>
<feature type="compositionally biased region" description="Basic and acidic residues" evidence="4">
    <location>
        <begin position="621"/>
        <end position="635"/>
    </location>
</feature>
<dbReference type="Gene3D" id="2.60.40.10">
    <property type="entry name" value="Immunoglobulins"/>
    <property type="match status" value="1"/>
</dbReference>
<evidence type="ECO:0000256" key="2">
    <source>
        <dbReference type="PROSITE-ProRule" id="PRU00176"/>
    </source>
</evidence>
<dbReference type="PROSITE" id="PS50194">
    <property type="entry name" value="FILAMIN_REPEAT"/>
    <property type="match status" value="1"/>
</dbReference>
<feature type="compositionally biased region" description="Basic residues" evidence="4">
    <location>
        <begin position="528"/>
        <end position="545"/>
    </location>
</feature>
<feature type="compositionally biased region" description="Basic residues" evidence="4">
    <location>
        <begin position="606"/>
        <end position="620"/>
    </location>
</feature>
<feature type="compositionally biased region" description="Low complexity" evidence="4">
    <location>
        <begin position="53"/>
        <end position="75"/>
    </location>
</feature>
<dbReference type="InterPro" id="IPR000504">
    <property type="entry name" value="RRM_dom"/>
</dbReference>
<name>A0AAD8R1Y7_LOLMU</name>
<dbReference type="InterPro" id="IPR017868">
    <property type="entry name" value="Filamin/ABP280_repeat-like"/>
</dbReference>
<feature type="domain" description="RRM" evidence="5">
    <location>
        <begin position="363"/>
        <end position="434"/>
    </location>
</feature>
<feature type="region of interest" description="Disordered" evidence="4">
    <location>
        <begin position="926"/>
        <end position="948"/>
    </location>
</feature>
<dbReference type="EMBL" id="JAUUTY010000007">
    <property type="protein sequence ID" value="KAK1611934.1"/>
    <property type="molecule type" value="Genomic_DNA"/>
</dbReference>
<feature type="region of interest" description="Disordered" evidence="4">
    <location>
        <begin position="508"/>
        <end position="883"/>
    </location>
</feature>
<dbReference type="SMART" id="SM00356">
    <property type="entry name" value="ZnF_C3H1"/>
    <property type="match status" value="1"/>
</dbReference>
<feature type="domain" description="C3H1-type" evidence="6">
    <location>
        <begin position="270"/>
        <end position="292"/>
    </location>
</feature>
<keyword evidence="3" id="KW-0863">Zinc-finger</keyword>
<feature type="compositionally biased region" description="Basic and acidic residues" evidence="4">
    <location>
        <begin position="710"/>
        <end position="726"/>
    </location>
</feature>
<accession>A0AAD8R1Y7</accession>
<comment type="caution">
    <text evidence="7">The sequence shown here is derived from an EMBL/GenBank/DDBJ whole genome shotgun (WGS) entry which is preliminary data.</text>
</comment>
<dbReference type="Gene3D" id="4.10.1000.10">
    <property type="entry name" value="Zinc finger, CCCH-type"/>
    <property type="match status" value="1"/>
</dbReference>
<feature type="zinc finger region" description="C3H1-type" evidence="3">
    <location>
        <begin position="270"/>
        <end position="292"/>
    </location>
</feature>
<proteinExistence type="predicted"/>
<dbReference type="Proteomes" id="UP001231189">
    <property type="component" value="Unassembled WGS sequence"/>
</dbReference>
<dbReference type="PANTHER" id="PTHR32343:SF8">
    <property type="entry name" value="RNA RECOGNITION MOTIF (RRM)-CONTAINING PROTEIN"/>
    <property type="match status" value="1"/>
</dbReference>
<evidence type="ECO:0000256" key="3">
    <source>
        <dbReference type="PROSITE-ProRule" id="PRU00723"/>
    </source>
</evidence>
<dbReference type="InterPro" id="IPR035979">
    <property type="entry name" value="RBD_domain_sf"/>
</dbReference>
<dbReference type="InterPro" id="IPR001298">
    <property type="entry name" value="Filamin/ABP280_rpt"/>
</dbReference>
<organism evidence="7 8">
    <name type="scientific">Lolium multiflorum</name>
    <name type="common">Italian ryegrass</name>
    <name type="synonym">Lolium perenne subsp. multiflorum</name>
    <dbReference type="NCBI Taxonomy" id="4521"/>
    <lineage>
        <taxon>Eukaryota</taxon>
        <taxon>Viridiplantae</taxon>
        <taxon>Streptophyta</taxon>
        <taxon>Embryophyta</taxon>
        <taxon>Tracheophyta</taxon>
        <taxon>Spermatophyta</taxon>
        <taxon>Magnoliopsida</taxon>
        <taxon>Liliopsida</taxon>
        <taxon>Poales</taxon>
        <taxon>Poaceae</taxon>
        <taxon>BOP clade</taxon>
        <taxon>Pooideae</taxon>
        <taxon>Poodae</taxon>
        <taxon>Poeae</taxon>
        <taxon>Poeae Chloroplast Group 2 (Poeae type)</taxon>
        <taxon>Loliodinae</taxon>
        <taxon>Loliinae</taxon>
        <taxon>Lolium</taxon>
    </lineage>
</organism>
<dbReference type="SMART" id="SM00557">
    <property type="entry name" value="IG_FLMN"/>
    <property type="match status" value="1"/>
</dbReference>
<evidence type="ECO:0000256" key="1">
    <source>
        <dbReference type="PROSITE-ProRule" id="PRU00087"/>
    </source>
</evidence>
<dbReference type="Pfam" id="PF00630">
    <property type="entry name" value="Filamin"/>
    <property type="match status" value="1"/>
</dbReference>
<feature type="compositionally biased region" description="Basic and acidic residues" evidence="4">
    <location>
        <begin position="574"/>
        <end position="601"/>
    </location>
</feature>
<feature type="compositionally biased region" description="Basic and acidic residues" evidence="4">
    <location>
        <begin position="688"/>
        <end position="702"/>
    </location>
</feature>
<dbReference type="CDD" id="cd00590">
    <property type="entry name" value="RRM_SF"/>
    <property type="match status" value="1"/>
</dbReference>
<dbReference type="PROSITE" id="PS50102">
    <property type="entry name" value="RRM"/>
    <property type="match status" value="1"/>
</dbReference>
<dbReference type="PROSITE" id="PS50103">
    <property type="entry name" value="ZF_C3H1"/>
    <property type="match status" value="1"/>
</dbReference>
<evidence type="ECO:0000259" key="6">
    <source>
        <dbReference type="PROSITE" id="PS50103"/>
    </source>
</evidence>
<dbReference type="PANTHER" id="PTHR32343">
    <property type="entry name" value="SERINE/ARGININE-RICH SPLICING FACTOR"/>
    <property type="match status" value="1"/>
</dbReference>
<keyword evidence="8" id="KW-1185">Reference proteome</keyword>
<feature type="compositionally biased region" description="Low complexity" evidence="4">
    <location>
        <begin position="92"/>
        <end position="108"/>
    </location>
</feature>
<keyword evidence="3" id="KW-0862">Zinc</keyword>
<feature type="compositionally biased region" description="Basic and acidic residues" evidence="4">
    <location>
        <begin position="852"/>
        <end position="868"/>
    </location>
</feature>